<evidence type="ECO:0000313" key="3">
    <source>
        <dbReference type="Proteomes" id="UP001208029"/>
    </source>
</evidence>
<feature type="transmembrane region" description="Helical" evidence="1">
    <location>
        <begin position="127"/>
        <end position="144"/>
    </location>
</feature>
<feature type="transmembrane region" description="Helical" evidence="1">
    <location>
        <begin position="221"/>
        <end position="248"/>
    </location>
</feature>
<accession>A0AAW5WLT0</accession>
<reference evidence="2" key="1">
    <citation type="journal article" date="2022" name="Med Res Arch">
        <title>Genomic identification of streptococcal strains and relation to clinical characteristics. A substudy to The Partial Oral Treatment of Endocarditis (POET) Trial.</title>
        <authorList>
            <person name="Christensen J."/>
            <person name="Jensen C."/>
            <person name="Dargis R."/>
            <person name="Nielsen X."/>
            <person name="Pries- Heje M."/>
            <person name="Wiingaard C."/>
            <person name="Ihlemann N."/>
            <person name="Gill S."/>
            <person name="Bruun N."/>
            <person name="Elming H."/>
            <person name="Povlsen J."/>
            <person name="Madsen T."/>
            <person name="Jensen K."/>
            <person name="Fuursted K."/>
            <person name="Ostergaard L."/>
            <person name="Christiansen U."/>
            <person name="Rosenvinge F."/>
            <person name="Helweg-Larsen J."/>
            <person name="Fosbol E."/>
            <person name="Kober L."/>
            <person name="Torp-Pedersen C."/>
            <person name="Tonder N."/>
            <person name="Moser C."/>
            <person name="Iversen K."/>
            <person name="Bundgaard H."/>
        </authorList>
    </citation>
    <scope>NUCLEOTIDE SEQUENCE</scope>
    <source>
        <strain evidence="2">K13014465</strain>
    </source>
</reference>
<feature type="transmembrane region" description="Helical" evidence="1">
    <location>
        <begin position="86"/>
        <end position="106"/>
    </location>
</feature>
<dbReference type="RefSeq" id="WP_149556471.1">
    <property type="nucleotide sequence ID" value="NZ_JAKUYZ010000006.1"/>
</dbReference>
<keyword evidence="1" id="KW-0472">Membrane</keyword>
<dbReference type="EMBL" id="JAKUYZ010000006">
    <property type="protein sequence ID" value="MCY7221150.1"/>
    <property type="molecule type" value="Genomic_DNA"/>
</dbReference>
<gene>
    <name evidence="2" type="ORF">MK546_03470</name>
</gene>
<feature type="transmembrane region" description="Helical" evidence="1">
    <location>
        <begin position="194"/>
        <end position="215"/>
    </location>
</feature>
<dbReference type="Proteomes" id="UP001208029">
    <property type="component" value="Unassembled WGS sequence"/>
</dbReference>
<sequence>MVQTIKECQNIQYGILDEKRWLYNIINDRMVVSKQPLETYLEEINEPSNPLYDFYHSSYKRGTMMNFHLFRVIWDSSKIDFFHKTTLFLINKYLIFVMMMLNVLYLPQFIDKSSLSAEQFSLNQLPIFELIAIYFTMVAVILPLHEYAHFSVYYKYFQPPKITFGFAIRYFSMPVFFIKVPFYKLLSNKKKNELIMAGIKFQVVIWFLLSVIHMVSPSSFVSSMLVVNIGLITTNLLPFLKLDGYWYISNILKVDDYMGYFKNMFLKKVAFRLDIFILGILNYILIILSIFGFTYDIVKLFI</sequence>
<dbReference type="AlphaFoldDB" id="A0AAW5WLT0"/>
<evidence type="ECO:0008006" key="4">
    <source>
        <dbReference type="Google" id="ProtNLM"/>
    </source>
</evidence>
<organism evidence="2 3">
    <name type="scientific">Streptococcus cristatus</name>
    <dbReference type="NCBI Taxonomy" id="45634"/>
    <lineage>
        <taxon>Bacteria</taxon>
        <taxon>Bacillati</taxon>
        <taxon>Bacillota</taxon>
        <taxon>Bacilli</taxon>
        <taxon>Lactobacillales</taxon>
        <taxon>Streptococcaceae</taxon>
        <taxon>Streptococcus</taxon>
    </lineage>
</organism>
<keyword evidence="1" id="KW-1133">Transmembrane helix</keyword>
<evidence type="ECO:0000256" key="1">
    <source>
        <dbReference type="SAM" id="Phobius"/>
    </source>
</evidence>
<evidence type="ECO:0000313" key="2">
    <source>
        <dbReference type="EMBL" id="MCY7221150.1"/>
    </source>
</evidence>
<proteinExistence type="predicted"/>
<protein>
    <recommendedName>
        <fullName evidence="4">Peptidase family M50</fullName>
    </recommendedName>
</protein>
<feature type="transmembrane region" description="Helical" evidence="1">
    <location>
        <begin position="269"/>
        <end position="295"/>
    </location>
</feature>
<reference evidence="2" key="2">
    <citation type="submission" date="2022-02" db="EMBL/GenBank/DDBJ databases">
        <authorList>
            <person name="Christensen J.J.E."/>
            <person name="Jensen C.S."/>
            <person name="Nielsen X.C."/>
            <person name="Dargis R."/>
        </authorList>
    </citation>
    <scope>NUCLEOTIDE SEQUENCE</scope>
    <source>
        <strain evidence="2">K13014465</strain>
    </source>
</reference>
<keyword evidence="1" id="KW-0812">Transmembrane</keyword>
<comment type="caution">
    <text evidence="2">The sequence shown here is derived from an EMBL/GenBank/DDBJ whole genome shotgun (WGS) entry which is preliminary data.</text>
</comment>
<name>A0AAW5WLT0_STRCR</name>